<protein>
    <submittedName>
        <fullName evidence="4 5">Uncharacterized protein</fullName>
    </submittedName>
</protein>
<dbReference type="InterPro" id="IPR036396">
    <property type="entry name" value="Cyt_P450_sf"/>
</dbReference>
<dbReference type="GO" id="GO:0005506">
    <property type="term" value="F:iron ion binding"/>
    <property type="evidence" value="ECO:0007669"/>
    <property type="project" value="InterPro"/>
</dbReference>
<evidence type="ECO:0000313" key="4">
    <source>
        <dbReference type="EMBL" id="ELU01417.1"/>
    </source>
</evidence>
<evidence type="ECO:0000313" key="5">
    <source>
        <dbReference type="EnsemblMetazoa" id="CapteP206765"/>
    </source>
</evidence>
<dbReference type="SUPFAM" id="SSF48264">
    <property type="entry name" value="Cytochrome P450"/>
    <property type="match status" value="1"/>
</dbReference>
<dbReference type="GO" id="GO:0005737">
    <property type="term" value="C:cytoplasm"/>
    <property type="evidence" value="ECO:0007669"/>
    <property type="project" value="TreeGrafter"/>
</dbReference>
<organism evidence="4">
    <name type="scientific">Capitella teleta</name>
    <name type="common">Polychaete worm</name>
    <dbReference type="NCBI Taxonomy" id="283909"/>
    <lineage>
        <taxon>Eukaryota</taxon>
        <taxon>Metazoa</taxon>
        <taxon>Spiralia</taxon>
        <taxon>Lophotrochozoa</taxon>
        <taxon>Annelida</taxon>
        <taxon>Polychaeta</taxon>
        <taxon>Sedentaria</taxon>
        <taxon>Scolecida</taxon>
        <taxon>Capitellidae</taxon>
        <taxon>Capitella</taxon>
    </lineage>
</organism>
<keyword evidence="3" id="KW-0408">Iron</keyword>
<dbReference type="EMBL" id="KB305044">
    <property type="protein sequence ID" value="ELU01417.1"/>
    <property type="molecule type" value="Genomic_DNA"/>
</dbReference>
<comment type="similarity">
    <text evidence="1">Belongs to the cytochrome P450 family.</text>
</comment>
<dbReference type="GO" id="GO:0008395">
    <property type="term" value="F:steroid hydroxylase activity"/>
    <property type="evidence" value="ECO:0007669"/>
    <property type="project" value="TreeGrafter"/>
</dbReference>
<dbReference type="InterPro" id="IPR001128">
    <property type="entry name" value="Cyt_P450"/>
</dbReference>
<dbReference type="HOGENOM" id="CLU_1788675_0_0_1"/>
<accession>R7UDU5</accession>
<dbReference type="Proteomes" id="UP000014760">
    <property type="component" value="Unassembled WGS sequence"/>
</dbReference>
<dbReference type="PANTHER" id="PTHR24300:SF403">
    <property type="entry name" value="CYTOCHROME P450 306A1"/>
    <property type="match status" value="1"/>
</dbReference>
<reference evidence="6" key="1">
    <citation type="submission" date="2012-12" db="EMBL/GenBank/DDBJ databases">
        <authorList>
            <person name="Hellsten U."/>
            <person name="Grimwood J."/>
            <person name="Chapman J.A."/>
            <person name="Shapiro H."/>
            <person name="Aerts A."/>
            <person name="Otillar R.P."/>
            <person name="Terry A.Y."/>
            <person name="Boore J.L."/>
            <person name="Simakov O."/>
            <person name="Marletaz F."/>
            <person name="Cho S.-J."/>
            <person name="Edsinger-Gonzales E."/>
            <person name="Havlak P."/>
            <person name="Kuo D.-H."/>
            <person name="Larsson T."/>
            <person name="Lv J."/>
            <person name="Arendt D."/>
            <person name="Savage R."/>
            <person name="Osoegawa K."/>
            <person name="de Jong P."/>
            <person name="Lindberg D.R."/>
            <person name="Seaver E.C."/>
            <person name="Weisblat D.A."/>
            <person name="Putnam N.H."/>
            <person name="Grigoriev I.V."/>
            <person name="Rokhsar D.S."/>
        </authorList>
    </citation>
    <scope>NUCLEOTIDE SEQUENCE</scope>
    <source>
        <strain evidence="6">I ESC-2004</strain>
    </source>
</reference>
<reference evidence="4 6" key="2">
    <citation type="journal article" date="2013" name="Nature">
        <title>Insights into bilaterian evolution from three spiralian genomes.</title>
        <authorList>
            <person name="Simakov O."/>
            <person name="Marletaz F."/>
            <person name="Cho S.J."/>
            <person name="Edsinger-Gonzales E."/>
            <person name="Havlak P."/>
            <person name="Hellsten U."/>
            <person name="Kuo D.H."/>
            <person name="Larsson T."/>
            <person name="Lv J."/>
            <person name="Arendt D."/>
            <person name="Savage R."/>
            <person name="Osoegawa K."/>
            <person name="de Jong P."/>
            <person name="Grimwood J."/>
            <person name="Chapman J.A."/>
            <person name="Shapiro H."/>
            <person name="Aerts A."/>
            <person name="Otillar R.P."/>
            <person name="Terry A.Y."/>
            <person name="Boore J.L."/>
            <person name="Grigoriev I.V."/>
            <person name="Lindberg D.R."/>
            <person name="Seaver E.C."/>
            <person name="Weisblat D.A."/>
            <person name="Putnam N.H."/>
            <person name="Rokhsar D.S."/>
        </authorList>
    </citation>
    <scope>NUCLEOTIDE SEQUENCE</scope>
    <source>
        <strain evidence="4 6">I ESC-2004</strain>
    </source>
</reference>
<name>R7UDU5_CAPTE</name>
<proteinExistence type="inferred from homology"/>
<dbReference type="GO" id="GO:0020037">
    <property type="term" value="F:heme binding"/>
    <property type="evidence" value="ECO:0007669"/>
    <property type="project" value="InterPro"/>
</dbReference>
<reference evidence="5" key="3">
    <citation type="submission" date="2015-06" db="UniProtKB">
        <authorList>
            <consortium name="EnsemblMetazoa"/>
        </authorList>
    </citation>
    <scope>IDENTIFICATION</scope>
</reference>
<dbReference type="EMBL" id="AMQN01009248">
    <property type="status" value="NOT_ANNOTATED_CDS"/>
    <property type="molecule type" value="Genomic_DNA"/>
</dbReference>
<dbReference type="GO" id="GO:0016712">
    <property type="term" value="F:oxidoreductase activity, acting on paired donors, with incorporation or reduction of molecular oxygen, reduced flavin or flavoprotein as one donor, and incorporation of one atom of oxygen"/>
    <property type="evidence" value="ECO:0007669"/>
    <property type="project" value="TreeGrafter"/>
</dbReference>
<sequence>MGFAGFVTTANTVYVYLSIISPHLNVQAKLQEEVDRLVRLDRCIRLADKGDMHYYAQATVLELLRYATVASFAPRHVSKVTTDPRLPQLAPVLSAACFEDIAERTKMIFDSTFFCETKFNNDLSALSALYAKCDLMIKIWQFEQK</sequence>
<dbReference type="Pfam" id="PF00067">
    <property type="entry name" value="p450"/>
    <property type="match status" value="1"/>
</dbReference>
<keyword evidence="2" id="KW-0479">Metal-binding</keyword>
<evidence type="ECO:0000256" key="3">
    <source>
        <dbReference type="ARBA" id="ARBA00023004"/>
    </source>
</evidence>
<evidence type="ECO:0000256" key="2">
    <source>
        <dbReference type="ARBA" id="ARBA00022723"/>
    </source>
</evidence>
<dbReference type="AlphaFoldDB" id="R7UDU5"/>
<dbReference type="GO" id="GO:0006082">
    <property type="term" value="P:organic acid metabolic process"/>
    <property type="evidence" value="ECO:0007669"/>
    <property type="project" value="TreeGrafter"/>
</dbReference>
<dbReference type="Gene3D" id="1.10.630.10">
    <property type="entry name" value="Cytochrome P450"/>
    <property type="match status" value="1"/>
</dbReference>
<keyword evidence="6" id="KW-1185">Reference proteome</keyword>
<evidence type="ECO:0000256" key="1">
    <source>
        <dbReference type="ARBA" id="ARBA00010617"/>
    </source>
</evidence>
<dbReference type="OrthoDB" id="1470350at2759"/>
<evidence type="ECO:0000313" key="6">
    <source>
        <dbReference type="Proteomes" id="UP000014760"/>
    </source>
</evidence>
<dbReference type="InterPro" id="IPR050182">
    <property type="entry name" value="Cytochrome_P450_fam2"/>
</dbReference>
<gene>
    <name evidence="4" type="ORF">CAPTEDRAFT_206765</name>
</gene>
<dbReference type="EnsemblMetazoa" id="CapteT206765">
    <property type="protein sequence ID" value="CapteP206765"/>
    <property type="gene ID" value="CapteG206765"/>
</dbReference>
<dbReference type="GO" id="GO:0006805">
    <property type="term" value="P:xenobiotic metabolic process"/>
    <property type="evidence" value="ECO:0007669"/>
    <property type="project" value="TreeGrafter"/>
</dbReference>
<dbReference type="PANTHER" id="PTHR24300">
    <property type="entry name" value="CYTOCHROME P450 508A4-RELATED"/>
    <property type="match status" value="1"/>
</dbReference>